<keyword evidence="7 8" id="KW-0472">Membrane</keyword>
<feature type="domain" description="ABC transmembrane type-1" evidence="9">
    <location>
        <begin position="65"/>
        <end position="271"/>
    </location>
</feature>
<dbReference type="InterPro" id="IPR035906">
    <property type="entry name" value="MetI-like_sf"/>
</dbReference>
<feature type="transmembrane region" description="Helical" evidence="8">
    <location>
        <begin position="99"/>
        <end position="124"/>
    </location>
</feature>
<dbReference type="CDD" id="cd06261">
    <property type="entry name" value="TM_PBP2"/>
    <property type="match status" value="1"/>
</dbReference>
<dbReference type="PANTHER" id="PTHR42929:SF5">
    <property type="entry name" value="ABC TRANSPORTER PERMEASE PROTEIN"/>
    <property type="match status" value="1"/>
</dbReference>
<dbReference type="Gene3D" id="1.10.3720.10">
    <property type="entry name" value="MetI-like"/>
    <property type="match status" value="1"/>
</dbReference>
<dbReference type="Pfam" id="PF00528">
    <property type="entry name" value="BPD_transp_1"/>
    <property type="match status" value="1"/>
</dbReference>
<comment type="subcellular location">
    <subcellularLocation>
        <location evidence="1 8">Cell membrane</location>
        <topology evidence="1 8">Multi-pass membrane protein</topology>
    </subcellularLocation>
</comment>
<gene>
    <name evidence="10" type="ORF">RSO01_26130</name>
</gene>
<sequence length="284" mass="30719">MTRRLPRLALGLPAVLLLLVFLILPYAEMITMSFRTSQPGTMHGAGFTADHYRNVMSGGLYLGALARSLLLALFITLACLVVSYPIAWHLSRASGRKALLLYACVASPLMIGVLIRNFGWMIIVNVDGPLNRVLLSLGLIDRPLRLLFTQGLVALALVHVFTPFMVLPINNALRNINPAVIEASRSLGASRFATFWKVILPLSFPGIQPGLILVFVLATAAYVTPALLGGQMVTMMPTLVVQTLVGTFDWPLGATLAVVMATAALIAVVVFSLATQRLMERVRA</sequence>
<dbReference type="SUPFAM" id="SSF161098">
    <property type="entry name" value="MetI-like"/>
    <property type="match status" value="1"/>
</dbReference>
<proteinExistence type="inferred from homology"/>
<accession>A0A512N8Z5</accession>
<keyword evidence="6 8" id="KW-1133">Transmembrane helix</keyword>
<evidence type="ECO:0000256" key="4">
    <source>
        <dbReference type="ARBA" id="ARBA00022475"/>
    </source>
</evidence>
<keyword evidence="4" id="KW-1003">Cell membrane</keyword>
<evidence type="ECO:0000259" key="9">
    <source>
        <dbReference type="PROSITE" id="PS50928"/>
    </source>
</evidence>
<reference evidence="10 11" key="1">
    <citation type="submission" date="2019-07" db="EMBL/GenBank/DDBJ databases">
        <title>Whole genome shotgun sequence of Reyranella soli NBRC 108950.</title>
        <authorList>
            <person name="Hosoyama A."/>
            <person name="Uohara A."/>
            <person name="Ohji S."/>
            <person name="Ichikawa N."/>
        </authorList>
    </citation>
    <scope>NUCLEOTIDE SEQUENCE [LARGE SCALE GENOMIC DNA]</scope>
    <source>
        <strain evidence="10 11">NBRC 108950</strain>
    </source>
</reference>
<evidence type="ECO:0000313" key="11">
    <source>
        <dbReference type="Proteomes" id="UP000321058"/>
    </source>
</evidence>
<dbReference type="GO" id="GO:0055085">
    <property type="term" value="P:transmembrane transport"/>
    <property type="evidence" value="ECO:0007669"/>
    <property type="project" value="InterPro"/>
</dbReference>
<protein>
    <submittedName>
        <fullName evidence="10">ABC transporter permease</fullName>
    </submittedName>
</protein>
<keyword evidence="5 8" id="KW-0812">Transmembrane</keyword>
<name>A0A512N8Z5_9HYPH</name>
<dbReference type="AlphaFoldDB" id="A0A512N8Z5"/>
<dbReference type="PANTHER" id="PTHR42929">
    <property type="entry name" value="INNER MEMBRANE ABC TRANSPORTER PERMEASE PROTEIN YDCU-RELATED-RELATED"/>
    <property type="match status" value="1"/>
</dbReference>
<keyword evidence="11" id="KW-1185">Reference proteome</keyword>
<evidence type="ECO:0000256" key="5">
    <source>
        <dbReference type="ARBA" id="ARBA00022692"/>
    </source>
</evidence>
<evidence type="ECO:0000256" key="8">
    <source>
        <dbReference type="RuleBase" id="RU363032"/>
    </source>
</evidence>
<evidence type="ECO:0000313" key="10">
    <source>
        <dbReference type="EMBL" id="GEP55447.1"/>
    </source>
</evidence>
<keyword evidence="3 8" id="KW-0813">Transport</keyword>
<dbReference type="OrthoDB" id="7915284at2"/>
<evidence type="ECO:0000256" key="7">
    <source>
        <dbReference type="ARBA" id="ARBA00023136"/>
    </source>
</evidence>
<feature type="transmembrane region" description="Helical" evidence="8">
    <location>
        <begin position="59"/>
        <end position="87"/>
    </location>
</feature>
<evidence type="ECO:0000256" key="6">
    <source>
        <dbReference type="ARBA" id="ARBA00022989"/>
    </source>
</evidence>
<evidence type="ECO:0000256" key="2">
    <source>
        <dbReference type="ARBA" id="ARBA00007069"/>
    </source>
</evidence>
<dbReference type="Proteomes" id="UP000321058">
    <property type="component" value="Unassembled WGS sequence"/>
</dbReference>
<organism evidence="10 11">
    <name type="scientific">Reyranella soli</name>
    <dbReference type="NCBI Taxonomy" id="1230389"/>
    <lineage>
        <taxon>Bacteria</taxon>
        <taxon>Pseudomonadati</taxon>
        <taxon>Pseudomonadota</taxon>
        <taxon>Alphaproteobacteria</taxon>
        <taxon>Hyphomicrobiales</taxon>
        <taxon>Reyranellaceae</taxon>
        <taxon>Reyranella</taxon>
    </lineage>
</organism>
<dbReference type="PROSITE" id="PS50928">
    <property type="entry name" value="ABC_TM1"/>
    <property type="match status" value="1"/>
</dbReference>
<feature type="transmembrane region" description="Helical" evidence="8">
    <location>
        <begin position="144"/>
        <end position="167"/>
    </location>
</feature>
<comment type="similarity">
    <text evidence="2">Belongs to the binding-protein-dependent transport system permease family. CysTW subfamily.</text>
</comment>
<dbReference type="InterPro" id="IPR000515">
    <property type="entry name" value="MetI-like"/>
</dbReference>
<comment type="caution">
    <text evidence="10">The sequence shown here is derived from an EMBL/GenBank/DDBJ whole genome shotgun (WGS) entry which is preliminary data.</text>
</comment>
<evidence type="ECO:0000256" key="3">
    <source>
        <dbReference type="ARBA" id="ARBA00022448"/>
    </source>
</evidence>
<evidence type="ECO:0000256" key="1">
    <source>
        <dbReference type="ARBA" id="ARBA00004651"/>
    </source>
</evidence>
<dbReference type="RefSeq" id="WP_147149536.1">
    <property type="nucleotide sequence ID" value="NZ_BKAJ01000038.1"/>
</dbReference>
<feature type="transmembrane region" description="Helical" evidence="8">
    <location>
        <begin position="210"/>
        <end position="230"/>
    </location>
</feature>
<feature type="transmembrane region" description="Helical" evidence="8">
    <location>
        <begin position="250"/>
        <end position="274"/>
    </location>
</feature>
<dbReference type="EMBL" id="BKAJ01000038">
    <property type="protein sequence ID" value="GEP55447.1"/>
    <property type="molecule type" value="Genomic_DNA"/>
</dbReference>
<dbReference type="GO" id="GO:0005886">
    <property type="term" value="C:plasma membrane"/>
    <property type="evidence" value="ECO:0007669"/>
    <property type="project" value="UniProtKB-SubCell"/>
</dbReference>